<dbReference type="Gene3D" id="3.10.450.40">
    <property type="match status" value="1"/>
</dbReference>
<dbReference type="EMBL" id="BPQO01000004">
    <property type="protein sequence ID" value="GJD87841.1"/>
    <property type="molecule type" value="Genomic_DNA"/>
</dbReference>
<accession>A0AAV4ZIB3</accession>
<organism evidence="1 2">
    <name type="scientific">Methylobacterium hispanicum</name>
    <dbReference type="NCBI Taxonomy" id="270350"/>
    <lineage>
        <taxon>Bacteria</taxon>
        <taxon>Pseudomonadati</taxon>
        <taxon>Pseudomonadota</taxon>
        <taxon>Alphaproteobacteria</taxon>
        <taxon>Hyphomicrobiales</taxon>
        <taxon>Methylobacteriaceae</taxon>
        <taxon>Methylobacterium</taxon>
    </lineage>
</organism>
<dbReference type="Proteomes" id="UP001055247">
    <property type="component" value="Unassembled WGS sequence"/>
</dbReference>
<evidence type="ECO:0008006" key="3">
    <source>
        <dbReference type="Google" id="ProtNLM"/>
    </source>
</evidence>
<gene>
    <name evidence="1" type="ORF">BHAOGJBA_1346</name>
</gene>
<protein>
    <recommendedName>
        <fullName evidence="3">DUF3223 domain-containing protein</fullName>
    </recommendedName>
</protein>
<evidence type="ECO:0000313" key="1">
    <source>
        <dbReference type="EMBL" id="GJD87841.1"/>
    </source>
</evidence>
<dbReference type="AlphaFoldDB" id="A0AAV4ZIB3"/>
<keyword evidence="2" id="KW-1185">Reference proteome</keyword>
<comment type="caution">
    <text evidence="1">The sequence shown here is derived from an EMBL/GenBank/DDBJ whole genome shotgun (WGS) entry which is preliminary data.</text>
</comment>
<sequence length="248" mass="27630">MAKKIEFPNGRTWLTQQAALDHFKSMLHRYANGAVVDDREDHDDLLGLLQRYDEAITDGPSKIGAGVDCFMRRLNVREGHYASPGFWVRRTDGTETDFSYIDAVKGQPKGRSKEFYDACRAAVQADLLAAKERHFELHGDAGGKVPCELTNRPIAFAEAHLDHAWPTFNQLVVAFRAARGWGRNIPDGVLTPSADGQIHTLFADPASAEAFRQYHHQAAVLRVVDRAANLSMASKQRVPKIKRPVALN</sequence>
<dbReference type="Pfam" id="PF11523">
    <property type="entry name" value="DUF3223"/>
    <property type="match status" value="1"/>
</dbReference>
<proteinExistence type="predicted"/>
<reference evidence="1" key="2">
    <citation type="submission" date="2021-08" db="EMBL/GenBank/DDBJ databases">
        <authorList>
            <person name="Tani A."/>
            <person name="Ola A."/>
            <person name="Ogura Y."/>
            <person name="Katsura K."/>
            <person name="Hayashi T."/>
        </authorList>
    </citation>
    <scope>NUCLEOTIDE SEQUENCE</scope>
    <source>
        <strain evidence="1">DSM 16372</strain>
    </source>
</reference>
<name>A0AAV4ZIB3_9HYPH</name>
<evidence type="ECO:0000313" key="2">
    <source>
        <dbReference type="Proteomes" id="UP001055247"/>
    </source>
</evidence>
<reference evidence="1" key="1">
    <citation type="journal article" date="2016" name="Front. Microbiol.">
        <title>Genome Sequence of the Piezophilic, Mesophilic Sulfate-Reducing Bacterium Desulfovibrio indicus J2T.</title>
        <authorList>
            <person name="Cao J."/>
            <person name="Maignien L."/>
            <person name="Shao Z."/>
            <person name="Alain K."/>
            <person name="Jebbar M."/>
        </authorList>
    </citation>
    <scope>NUCLEOTIDE SEQUENCE</scope>
    <source>
        <strain evidence="1">DSM 16372</strain>
    </source>
</reference>
<dbReference type="RefSeq" id="WP_238229832.1">
    <property type="nucleotide sequence ID" value="NZ_BPQO01000004.1"/>
</dbReference>